<evidence type="ECO:0000259" key="1">
    <source>
        <dbReference type="Pfam" id="PF00534"/>
    </source>
</evidence>
<evidence type="ECO:0000313" key="3">
    <source>
        <dbReference type="Proteomes" id="UP000230008"/>
    </source>
</evidence>
<name>A0A2D3T014_9ENTR</name>
<dbReference type="AlphaFoldDB" id="A0A2D3T014"/>
<dbReference type="GO" id="GO:1901135">
    <property type="term" value="P:carbohydrate derivative metabolic process"/>
    <property type="evidence" value="ECO:0007669"/>
    <property type="project" value="UniProtKB-ARBA"/>
</dbReference>
<dbReference type="Gene3D" id="3.40.50.2000">
    <property type="entry name" value="Glycogen Phosphorylase B"/>
    <property type="match status" value="2"/>
</dbReference>
<dbReference type="GO" id="GO:0016757">
    <property type="term" value="F:glycosyltransferase activity"/>
    <property type="evidence" value="ECO:0007669"/>
    <property type="project" value="InterPro"/>
</dbReference>
<accession>A0A2D3T014</accession>
<evidence type="ECO:0000313" key="2">
    <source>
        <dbReference type="EMBL" id="ATW29130.1"/>
    </source>
</evidence>
<dbReference type="Pfam" id="PF00534">
    <property type="entry name" value="Glycos_transf_1"/>
    <property type="match status" value="1"/>
</dbReference>
<dbReference type="PANTHER" id="PTHR12526">
    <property type="entry name" value="GLYCOSYLTRANSFERASE"/>
    <property type="match status" value="1"/>
</dbReference>
<reference evidence="3" key="2">
    <citation type="submission" date="2017-11" db="EMBL/GenBank/DDBJ databases">
        <title>PacBio sequencing of new strain of the secondary endosymbiont Candidatus Hamiltonella defensa.</title>
        <authorList>
            <person name="Strand M.R."/>
            <person name="Oliver K."/>
        </authorList>
    </citation>
    <scope>NUCLEOTIDE SEQUENCE [LARGE SCALE GENOMIC DNA]</scope>
    <source>
        <strain evidence="3">A2C</strain>
    </source>
</reference>
<proteinExistence type="predicted"/>
<protein>
    <recommendedName>
        <fullName evidence="1">Glycosyl transferase family 1 domain-containing protein</fullName>
    </recommendedName>
</protein>
<gene>
    <name evidence="2" type="ORF">BJP41_00865</name>
</gene>
<dbReference type="EMBL" id="CP017606">
    <property type="protein sequence ID" value="ATW29130.1"/>
    <property type="molecule type" value="Genomic_DNA"/>
</dbReference>
<feature type="domain" description="Glycosyl transferase family 1" evidence="1">
    <location>
        <begin position="188"/>
        <end position="344"/>
    </location>
</feature>
<sequence>MMKNRIKKLVFLTESMVSTGGVVRVISLWANYFSQMGFNCKILSVIPGKAYFGLEKNINFKIKKYIFKNKILALPINLLLILPILKEAKSSYLIVNKSAYIEPIYFWRKLGFFKNIKLVYFSHGGNNEFETFYMSRRTTKHRVRMIFDVFDDVVCLFKNTDTTPDVVKDEKIKFIFNPCPIPTYIRAANEYDKVVIFVGRVTKKKGVDDLIKAWKIIEPKHKNWKLQIVGDGSDKEECISLAQNLELKNISFYESTNDIVKYLRRSTISILPSLFEGMPLSILEAKSQGCAVISTKTSGGKKLINDMINGILVDISNVQELANKIDLLINDENLRNRIIRQAYSEMNVFDISSIAKSWSQVFRNDI</sequence>
<dbReference type="SUPFAM" id="SSF53756">
    <property type="entry name" value="UDP-Glycosyltransferase/glycogen phosphorylase"/>
    <property type="match status" value="1"/>
</dbReference>
<dbReference type="Proteomes" id="UP000230008">
    <property type="component" value="Chromosome"/>
</dbReference>
<reference evidence="3" key="1">
    <citation type="submission" date="2016-10" db="EMBL/GenBank/DDBJ databases">
        <authorList>
            <person name="Chevignon G."/>
        </authorList>
    </citation>
    <scope>NUCLEOTIDE SEQUENCE [LARGE SCALE GENOMIC DNA]</scope>
    <source>
        <strain evidence="3">A2C</strain>
    </source>
</reference>
<dbReference type="PANTHER" id="PTHR12526:SF630">
    <property type="entry name" value="GLYCOSYLTRANSFERASE"/>
    <property type="match status" value="1"/>
</dbReference>
<dbReference type="InterPro" id="IPR001296">
    <property type="entry name" value="Glyco_trans_1"/>
</dbReference>
<organism evidence="2 3">
    <name type="scientific">Candidatus Williamhamiltonella defendens</name>
    <dbReference type="NCBI Taxonomy" id="138072"/>
    <lineage>
        <taxon>Bacteria</taxon>
        <taxon>Pseudomonadati</taxon>
        <taxon>Pseudomonadota</taxon>
        <taxon>Gammaproteobacteria</taxon>
        <taxon>Enterobacterales</taxon>
        <taxon>Enterobacteriaceae</taxon>
        <taxon>aphid secondary symbionts</taxon>
        <taxon>Candidatus Williamhamiltonella</taxon>
    </lineage>
</organism>